<dbReference type="InterPro" id="IPR013154">
    <property type="entry name" value="ADH-like_N"/>
</dbReference>
<name>A0A8J6M6R9_9FIRM</name>
<keyword evidence="3 6" id="KW-0479">Metal-binding</keyword>
<evidence type="ECO:0000256" key="2">
    <source>
        <dbReference type="ARBA" id="ARBA00008072"/>
    </source>
</evidence>
<evidence type="ECO:0000256" key="3">
    <source>
        <dbReference type="ARBA" id="ARBA00022723"/>
    </source>
</evidence>
<evidence type="ECO:0000256" key="4">
    <source>
        <dbReference type="ARBA" id="ARBA00022833"/>
    </source>
</evidence>
<feature type="domain" description="Enoyl reductase (ER)" evidence="7">
    <location>
        <begin position="12"/>
        <end position="342"/>
    </location>
</feature>
<dbReference type="PANTHER" id="PTHR43161:SF9">
    <property type="entry name" value="SORBITOL DEHYDROGENASE"/>
    <property type="match status" value="1"/>
</dbReference>
<evidence type="ECO:0000259" key="7">
    <source>
        <dbReference type="SMART" id="SM00829"/>
    </source>
</evidence>
<dbReference type="Proteomes" id="UP000628736">
    <property type="component" value="Unassembled WGS sequence"/>
</dbReference>
<dbReference type="Pfam" id="PF08240">
    <property type="entry name" value="ADH_N"/>
    <property type="match status" value="1"/>
</dbReference>
<dbReference type="PANTHER" id="PTHR43161">
    <property type="entry name" value="SORBITOL DEHYDROGENASE"/>
    <property type="match status" value="1"/>
</dbReference>
<organism evidence="8 9">
    <name type="scientific">Flintibacter hominis</name>
    <dbReference type="NCBI Taxonomy" id="2763048"/>
    <lineage>
        <taxon>Bacteria</taxon>
        <taxon>Bacillati</taxon>
        <taxon>Bacillota</taxon>
        <taxon>Clostridia</taxon>
        <taxon>Eubacteriales</taxon>
        <taxon>Flintibacter</taxon>
    </lineage>
</organism>
<comment type="caution">
    <text evidence="8">The sequence shown here is derived from an EMBL/GenBank/DDBJ whole genome shotgun (WGS) entry which is preliminary data.</text>
</comment>
<sequence length="344" mass="38002">MENREALLLEPGKIQVFPCEMPVIQDDEVLVKMEYCGVCGSDVHYFRFGGIGRRKVTFPYVLGHECTGEVLEIGSKVTNVTVGDKVVMEPGLGCGHCEYCMTGRYNLCEDMKFMATPPYNGAFKKYMAYPARGCFKLPESVSTLEGAMIEPLAVGMHAARRGEVDNSKVVLITGMGCIGLMTLLSCKAMNAQKIIVTDIFQNRLEKALELGADYAINVAETDMLEKLKELTDEKGADVVFETAGRAQTAAQNVFAVRRGGVIVQVGTIADPVPYQFNELGKIEADIRSVFRYRNIFPLAIKLIEKGDIDLKAVDPDIFDFEDVDKAFDTAINRGNEVVKCILKF</sequence>
<keyword evidence="4 6" id="KW-0862">Zinc</keyword>
<dbReference type="SUPFAM" id="SSF50129">
    <property type="entry name" value="GroES-like"/>
    <property type="match status" value="1"/>
</dbReference>
<evidence type="ECO:0000313" key="8">
    <source>
        <dbReference type="EMBL" id="MBC5722153.1"/>
    </source>
</evidence>
<dbReference type="InterPro" id="IPR011032">
    <property type="entry name" value="GroES-like_sf"/>
</dbReference>
<evidence type="ECO:0000256" key="6">
    <source>
        <dbReference type="RuleBase" id="RU361277"/>
    </source>
</evidence>
<dbReference type="InterPro" id="IPR002328">
    <property type="entry name" value="ADH_Zn_CS"/>
</dbReference>
<keyword evidence="9" id="KW-1185">Reference proteome</keyword>
<dbReference type="InterPro" id="IPR036291">
    <property type="entry name" value="NAD(P)-bd_dom_sf"/>
</dbReference>
<dbReference type="SUPFAM" id="SSF51735">
    <property type="entry name" value="NAD(P)-binding Rossmann-fold domains"/>
    <property type="match status" value="1"/>
</dbReference>
<dbReference type="InterPro" id="IPR013149">
    <property type="entry name" value="ADH-like_C"/>
</dbReference>
<dbReference type="AlphaFoldDB" id="A0A8J6M6R9"/>
<protein>
    <submittedName>
        <fullName evidence="8">NAD(P)-dependent alcohol dehydrogenase</fullName>
    </submittedName>
</protein>
<dbReference type="Pfam" id="PF00107">
    <property type="entry name" value="ADH_zinc_N"/>
    <property type="match status" value="1"/>
</dbReference>
<dbReference type="InterPro" id="IPR045306">
    <property type="entry name" value="SDH-like"/>
</dbReference>
<evidence type="ECO:0000256" key="5">
    <source>
        <dbReference type="ARBA" id="ARBA00023002"/>
    </source>
</evidence>
<dbReference type="EMBL" id="JACOPO010000002">
    <property type="protein sequence ID" value="MBC5722153.1"/>
    <property type="molecule type" value="Genomic_DNA"/>
</dbReference>
<gene>
    <name evidence="8" type="ORF">H8S11_04900</name>
</gene>
<evidence type="ECO:0000256" key="1">
    <source>
        <dbReference type="ARBA" id="ARBA00001947"/>
    </source>
</evidence>
<comment type="similarity">
    <text evidence="2 6">Belongs to the zinc-containing alcohol dehydrogenase family.</text>
</comment>
<dbReference type="Gene3D" id="3.90.180.10">
    <property type="entry name" value="Medium-chain alcohol dehydrogenases, catalytic domain"/>
    <property type="match status" value="1"/>
</dbReference>
<dbReference type="GO" id="GO:0008270">
    <property type="term" value="F:zinc ion binding"/>
    <property type="evidence" value="ECO:0007669"/>
    <property type="project" value="InterPro"/>
</dbReference>
<evidence type="ECO:0000313" key="9">
    <source>
        <dbReference type="Proteomes" id="UP000628736"/>
    </source>
</evidence>
<accession>A0A8J6M6R9</accession>
<dbReference type="SMART" id="SM00829">
    <property type="entry name" value="PKS_ER"/>
    <property type="match status" value="1"/>
</dbReference>
<dbReference type="RefSeq" id="WP_186852388.1">
    <property type="nucleotide sequence ID" value="NZ_JACOPO010000002.1"/>
</dbReference>
<dbReference type="GO" id="GO:0016616">
    <property type="term" value="F:oxidoreductase activity, acting on the CH-OH group of donors, NAD or NADP as acceptor"/>
    <property type="evidence" value="ECO:0007669"/>
    <property type="project" value="InterPro"/>
</dbReference>
<reference evidence="8" key="1">
    <citation type="submission" date="2020-08" db="EMBL/GenBank/DDBJ databases">
        <title>Genome public.</title>
        <authorList>
            <person name="Liu C."/>
            <person name="Sun Q."/>
        </authorList>
    </citation>
    <scope>NUCLEOTIDE SEQUENCE</scope>
    <source>
        <strain evidence="8">NSJ-23</strain>
    </source>
</reference>
<dbReference type="PROSITE" id="PS00059">
    <property type="entry name" value="ADH_ZINC"/>
    <property type="match status" value="1"/>
</dbReference>
<proteinExistence type="inferred from homology"/>
<comment type="cofactor">
    <cofactor evidence="1 6">
        <name>Zn(2+)</name>
        <dbReference type="ChEBI" id="CHEBI:29105"/>
    </cofactor>
</comment>
<keyword evidence="5" id="KW-0560">Oxidoreductase</keyword>
<dbReference type="CDD" id="cd05285">
    <property type="entry name" value="sorbitol_DH"/>
    <property type="match status" value="1"/>
</dbReference>
<dbReference type="InterPro" id="IPR020843">
    <property type="entry name" value="ER"/>
</dbReference>
<dbReference type="Gene3D" id="3.40.50.720">
    <property type="entry name" value="NAD(P)-binding Rossmann-like Domain"/>
    <property type="match status" value="1"/>
</dbReference>